<reference evidence="1" key="1">
    <citation type="submission" date="2020-11" db="EMBL/GenBank/DDBJ databases">
        <authorList>
            <person name="Tran Van P."/>
        </authorList>
    </citation>
    <scope>NUCLEOTIDE SEQUENCE</scope>
</reference>
<protein>
    <submittedName>
        <fullName evidence="1">Uncharacterized protein</fullName>
    </submittedName>
</protein>
<gene>
    <name evidence="1" type="ORF">TGEB3V08_LOCUS11781</name>
</gene>
<accession>A0A7R9KBF3</accession>
<dbReference type="EMBL" id="OE856660">
    <property type="protein sequence ID" value="CAD7616841.1"/>
    <property type="molecule type" value="Genomic_DNA"/>
</dbReference>
<sequence length="75" mass="8449">MSVLFLCVLDMINMMRLDYVPHCAEWIHSPGDAISALALLEREKMLRGEQEMEGVMGQLPQQAGNIMSENTLLLD</sequence>
<dbReference type="AlphaFoldDB" id="A0A7R9KBF3"/>
<proteinExistence type="predicted"/>
<evidence type="ECO:0000313" key="1">
    <source>
        <dbReference type="EMBL" id="CAD7616841.1"/>
    </source>
</evidence>
<organism evidence="1">
    <name type="scientific">Timema genevievae</name>
    <name type="common">Walking stick</name>
    <dbReference type="NCBI Taxonomy" id="629358"/>
    <lineage>
        <taxon>Eukaryota</taxon>
        <taxon>Metazoa</taxon>
        <taxon>Ecdysozoa</taxon>
        <taxon>Arthropoda</taxon>
        <taxon>Hexapoda</taxon>
        <taxon>Insecta</taxon>
        <taxon>Pterygota</taxon>
        <taxon>Neoptera</taxon>
        <taxon>Polyneoptera</taxon>
        <taxon>Phasmatodea</taxon>
        <taxon>Timematodea</taxon>
        <taxon>Timematoidea</taxon>
        <taxon>Timematidae</taxon>
        <taxon>Timema</taxon>
    </lineage>
</organism>
<name>A0A7R9KBF3_TIMGE</name>